<protein>
    <submittedName>
        <fullName evidence="2">Uncharacterized protein</fullName>
    </submittedName>
</protein>
<dbReference type="EMBL" id="CAJPWZ010001775">
    <property type="protein sequence ID" value="CAG2223107.1"/>
    <property type="molecule type" value="Genomic_DNA"/>
</dbReference>
<feature type="compositionally biased region" description="Polar residues" evidence="1">
    <location>
        <begin position="154"/>
        <end position="175"/>
    </location>
</feature>
<dbReference type="PANTHER" id="PTHR12449">
    <property type="entry name" value="DEATH DOMAIN-CONTAINING PROTEIN"/>
    <property type="match status" value="1"/>
</dbReference>
<feature type="region of interest" description="Disordered" evidence="1">
    <location>
        <begin position="118"/>
        <end position="186"/>
    </location>
</feature>
<gene>
    <name evidence="2" type="ORF">MEDL_36403</name>
</gene>
<dbReference type="AlphaFoldDB" id="A0A8S3SXL6"/>
<keyword evidence="3" id="KW-1185">Reference proteome</keyword>
<dbReference type="Gene3D" id="3.40.50.300">
    <property type="entry name" value="P-loop containing nucleotide triphosphate hydrolases"/>
    <property type="match status" value="1"/>
</dbReference>
<dbReference type="Proteomes" id="UP000683360">
    <property type="component" value="Unassembled WGS sequence"/>
</dbReference>
<dbReference type="InterPro" id="IPR039788">
    <property type="entry name" value="NOL4/NOL4L"/>
</dbReference>
<comment type="caution">
    <text evidence="2">The sequence shown here is derived from an EMBL/GenBank/DDBJ whole genome shotgun (WGS) entry which is preliminary data.</text>
</comment>
<sequence length="396" mass="45409">MFVPSETSHNYVGKTPYDLAAKEEKKGQYKEVMEYLQEMTDPILTKLRQLNRNDFQDLVALGTFSSYENRVFLAGPCNIGKSSLASILIGEEIPKTWISTDGLIIHFGRNGIDLQQRKMIPLKKGDPKSKIKEYQLSSSNTDDGPSNKKRRKTTPTSRQTSSGGQRQLSHQSNQETPKDFQEPPIHTANSIQDDLLEKIKKGTNIMNIAPSDLVDFGGQKSFDMTHQLFIQHRGGTFILMFDGRKGLYTELEEYPQGDVTAASILEHWINSVLTYCNKTEDKMPRILFAATHSDSFSEDEQKKLVLKFKEELRKMFSLHKLHEHIMYDNVFFMNATDAADRDIERLKDTLVDIAFQQSTWGQQMPIVWVPLDLQISDMRAESKVDNKEETFRDKQI</sequence>
<reference evidence="2" key="1">
    <citation type="submission" date="2021-03" db="EMBL/GenBank/DDBJ databases">
        <authorList>
            <person name="Bekaert M."/>
        </authorList>
    </citation>
    <scope>NUCLEOTIDE SEQUENCE</scope>
</reference>
<dbReference type="InterPro" id="IPR027417">
    <property type="entry name" value="P-loop_NTPase"/>
</dbReference>
<name>A0A8S3SXL6_MYTED</name>
<dbReference type="OrthoDB" id="6286668at2759"/>
<evidence type="ECO:0000313" key="2">
    <source>
        <dbReference type="EMBL" id="CAG2223107.1"/>
    </source>
</evidence>
<feature type="compositionally biased region" description="Polar residues" evidence="1">
    <location>
        <begin position="135"/>
        <end position="144"/>
    </location>
</feature>
<organism evidence="2 3">
    <name type="scientific">Mytilus edulis</name>
    <name type="common">Blue mussel</name>
    <dbReference type="NCBI Taxonomy" id="6550"/>
    <lineage>
        <taxon>Eukaryota</taxon>
        <taxon>Metazoa</taxon>
        <taxon>Spiralia</taxon>
        <taxon>Lophotrochozoa</taxon>
        <taxon>Mollusca</taxon>
        <taxon>Bivalvia</taxon>
        <taxon>Autobranchia</taxon>
        <taxon>Pteriomorphia</taxon>
        <taxon>Mytilida</taxon>
        <taxon>Mytiloidea</taxon>
        <taxon>Mytilidae</taxon>
        <taxon>Mytilinae</taxon>
        <taxon>Mytilus</taxon>
    </lineage>
</organism>
<evidence type="ECO:0000256" key="1">
    <source>
        <dbReference type="SAM" id="MobiDB-lite"/>
    </source>
</evidence>
<feature type="compositionally biased region" description="Basic and acidic residues" evidence="1">
    <location>
        <begin position="123"/>
        <end position="133"/>
    </location>
</feature>
<dbReference type="PANTHER" id="PTHR12449:SF18">
    <property type="entry name" value="DEATH DOMAIN-CONTAINING PROTEIN"/>
    <property type="match status" value="1"/>
</dbReference>
<evidence type="ECO:0000313" key="3">
    <source>
        <dbReference type="Proteomes" id="UP000683360"/>
    </source>
</evidence>
<accession>A0A8S3SXL6</accession>
<dbReference type="SUPFAM" id="SSF52540">
    <property type="entry name" value="P-loop containing nucleoside triphosphate hydrolases"/>
    <property type="match status" value="1"/>
</dbReference>
<proteinExistence type="predicted"/>